<dbReference type="AlphaFoldDB" id="A0AB39VAT6"/>
<dbReference type="PANTHER" id="PTHR33408:SF2">
    <property type="entry name" value="TRANSPOSASE DDE DOMAIN-CONTAINING PROTEIN"/>
    <property type="match status" value="1"/>
</dbReference>
<organism evidence="3">
    <name type="scientific">Leptotrichia mesophila</name>
    <dbReference type="NCBI Taxonomy" id="3239303"/>
    <lineage>
        <taxon>Bacteria</taxon>
        <taxon>Fusobacteriati</taxon>
        <taxon>Fusobacteriota</taxon>
        <taxon>Fusobacteriia</taxon>
        <taxon>Fusobacteriales</taxon>
        <taxon>Leptotrichiaceae</taxon>
        <taxon>Leptotrichia</taxon>
    </lineage>
</organism>
<dbReference type="EMBL" id="CP165646">
    <property type="protein sequence ID" value="XDU64347.1"/>
    <property type="molecule type" value="Genomic_DNA"/>
</dbReference>
<dbReference type="InterPro" id="IPR008490">
    <property type="entry name" value="Transposase_InsH_N"/>
</dbReference>
<sequence>MTKNNNHSTNSTTFFPNYQLFLPMDIGVNISESSPVRVISKLLEGLDYRYLMQAYSKNKGRKHKIEADKMFFIIAYAMFDSVSTTRAIEKNCRENINYMWILRRSSAPDHNTVARFISSCKIEIEDLFYQLINKLIELNEIDLENVFIDGTKIEANANRYTFVWKKAVNKFYEKLKIKVNDFWHSFNENNSTEFNDIYEIEKHLEKEILDKNIEFVYGKGVRKTQQQRDYETVTSYIAKENEYSMHLKICGNRNSYSKTDKDATFMRMKEDYMKNGQLKPAYNLQIGVNSEYIVGLDLFPNPTDVRTLIPFLSVLESKNLKFRNIVADAGYESEENYEYLFNNNYTPYIKPQNYEKQKTRKFKHDISKVENMSFNEETDTYTCANNQKLEFKYTSKQKNRSGYISEKKVYECNNCEGCPFAVKCKSTSHNKKLYVADNFLRFRKQSQENIATEKGIMLRVNRSIQVEGAFGVLKQNMNFKRFKYRERSKTKVEVLLFAIGYNLRKYVHKKVQGREGMKLHKLAIN</sequence>
<evidence type="ECO:0000259" key="2">
    <source>
        <dbReference type="Pfam" id="PF13751"/>
    </source>
</evidence>
<dbReference type="KEGG" id="lmes:AB8B23_10515"/>
<dbReference type="InterPro" id="IPR025668">
    <property type="entry name" value="Tnp_DDE_dom"/>
</dbReference>
<reference evidence="3" key="1">
    <citation type="submission" date="2024-07" db="EMBL/GenBank/DDBJ databases">
        <authorList>
            <person name="Li X.-J."/>
            <person name="Wang X."/>
        </authorList>
    </citation>
    <scope>NUCLEOTIDE SEQUENCE</scope>
    <source>
        <strain evidence="3">HSP-342</strain>
    </source>
</reference>
<feature type="domain" description="Transposase InsH N-terminal" evidence="1">
    <location>
        <begin position="30"/>
        <end position="118"/>
    </location>
</feature>
<dbReference type="RefSeq" id="WP_369712694.1">
    <property type="nucleotide sequence ID" value="NZ_CP165646.1"/>
</dbReference>
<proteinExistence type="predicted"/>
<evidence type="ECO:0000313" key="3">
    <source>
        <dbReference type="EMBL" id="XDU64347.1"/>
    </source>
</evidence>
<name>A0AB39VAT6_9FUSO</name>
<dbReference type="NCBIfam" id="NF033551">
    <property type="entry name" value="transpos_IS1182"/>
    <property type="match status" value="1"/>
</dbReference>
<feature type="domain" description="Transposase DDE" evidence="2">
    <location>
        <begin position="382"/>
        <end position="506"/>
    </location>
</feature>
<protein>
    <submittedName>
        <fullName evidence="3">IS1182 family transposase</fullName>
    </submittedName>
</protein>
<dbReference type="InterPro" id="IPR047629">
    <property type="entry name" value="IS1182_transpos"/>
</dbReference>
<dbReference type="Pfam" id="PF13751">
    <property type="entry name" value="DDE_Tnp_1_6"/>
    <property type="match status" value="1"/>
</dbReference>
<gene>
    <name evidence="3" type="ORF">AB8B23_10515</name>
</gene>
<dbReference type="PANTHER" id="PTHR33408">
    <property type="entry name" value="TRANSPOSASE"/>
    <property type="match status" value="1"/>
</dbReference>
<accession>A0AB39VAT6</accession>
<dbReference type="Pfam" id="PF05598">
    <property type="entry name" value="DUF772"/>
    <property type="match status" value="1"/>
</dbReference>
<evidence type="ECO:0000259" key="1">
    <source>
        <dbReference type="Pfam" id="PF05598"/>
    </source>
</evidence>